<comment type="caution">
    <text evidence="1">The sequence shown here is derived from an EMBL/GenBank/DDBJ whole genome shotgun (WGS) entry which is preliminary data.</text>
</comment>
<protein>
    <submittedName>
        <fullName evidence="1">Uncharacterized protein</fullName>
    </submittedName>
</protein>
<gene>
    <name evidence="1" type="ORF">EVAR_81766_1</name>
</gene>
<evidence type="ECO:0000313" key="1">
    <source>
        <dbReference type="EMBL" id="GBP25884.1"/>
    </source>
</evidence>
<accession>A0A4C1UJ24</accession>
<evidence type="ECO:0000313" key="2">
    <source>
        <dbReference type="Proteomes" id="UP000299102"/>
    </source>
</evidence>
<dbReference type="Proteomes" id="UP000299102">
    <property type="component" value="Unassembled WGS sequence"/>
</dbReference>
<reference evidence="1 2" key="1">
    <citation type="journal article" date="2019" name="Commun. Biol.">
        <title>The bagworm genome reveals a unique fibroin gene that provides high tensile strength.</title>
        <authorList>
            <person name="Kono N."/>
            <person name="Nakamura H."/>
            <person name="Ohtoshi R."/>
            <person name="Tomita M."/>
            <person name="Numata K."/>
            <person name="Arakawa K."/>
        </authorList>
    </citation>
    <scope>NUCLEOTIDE SEQUENCE [LARGE SCALE GENOMIC DNA]</scope>
</reference>
<organism evidence="1 2">
    <name type="scientific">Eumeta variegata</name>
    <name type="common">Bagworm moth</name>
    <name type="synonym">Eumeta japonica</name>
    <dbReference type="NCBI Taxonomy" id="151549"/>
    <lineage>
        <taxon>Eukaryota</taxon>
        <taxon>Metazoa</taxon>
        <taxon>Ecdysozoa</taxon>
        <taxon>Arthropoda</taxon>
        <taxon>Hexapoda</taxon>
        <taxon>Insecta</taxon>
        <taxon>Pterygota</taxon>
        <taxon>Neoptera</taxon>
        <taxon>Endopterygota</taxon>
        <taxon>Lepidoptera</taxon>
        <taxon>Glossata</taxon>
        <taxon>Ditrysia</taxon>
        <taxon>Tineoidea</taxon>
        <taxon>Psychidae</taxon>
        <taxon>Oiketicinae</taxon>
        <taxon>Eumeta</taxon>
    </lineage>
</organism>
<keyword evidence="2" id="KW-1185">Reference proteome</keyword>
<dbReference type="AlphaFoldDB" id="A0A4C1UJ24"/>
<proteinExistence type="predicted"/>
<dbReference type="EMBL" id="BGZK01000173">
    <property type="protein sequence ID" value="GBP25884.1"/>
    <property type="molecule type" value="Genomic_DNA"/>
</dbReference>
<name>A0A4C1UJ24_EUMVA</name>
<sequence>MYRPWSARAGFVRVIEMSGTRKECTHEIHNTAYCRYNTQHCVFKRKKKKILEGKRFKPDFNLFPPTNTQHTELSPTRTRPIPSAMLMLRCSRGPQHGEGGLN</sequence>